<proteinExistence type="predicted"/>
<protein>
    <submittedName>
        <fullName evidence="2">Uncharacterized protein</fullName>
    </submittedName>
</protein>
<organism evidence="2 3">
    <name type="scientific">Elasticomyces elasticus</name>
    <dbReference type="NCBI Taxonomy" id="574655"/>
    <lineage>
        <taxon>Eukaryota</taxon>
        <taxon>Fungi</taxon>
        <taxon>Dikarya</taxon>
        <taxon>Ascomycota</taxon>
        <taxon>Pezizomycotina</taxon>
        <taxon>Dothideomycetes</taxon>
        <taxon>Dothideomycetidae</taxon>
        <taxon>Mycosphaerellales</taxon>
        <taxon>Teratosphaeriaceae</taxon>
        <taxon>Elasticomyces</taxon>
    </lineage>
</organism>
<reference evidence="2" key="1">
    <citation type="submission" date="2023-08" db="EMBL/GenBank/DDBJ databases">
        <title>Black Yeasts Isolated from many extreme environments.</title>
        <authorList>
            <person name="Coleine C."/>
            <person name="Stajich J.E."/>
            <person name="Selbmann L."/>
        </authorList>
    </citation>
    <scope>NUCLEOTIDE SEQUENCE</scope>
    <source>
        <strain evidence="2">CCFEE 5810</strain>
    </source>
</reference>
<gene>
    <name evidence="2" type="ORF">LTR97_007517</name>
</gene>
<dbReference type="Proteomes" id="UP001310594">
    <property type="component" value="Unassembled WGS sequence"/>
</dbReference>
<evidence type="ECO:0000313" key="3">
    <source>
        <dbReference type="Proteomes" id="UP001310594"/>
    </source>
</evidence>
<keyword evidence="1" id="KW-0175">Coiled coil</keyword>
<comment type="caution">
    <text evidence="2">The sequence shown here is derived from an EMBL/GenBank/DDBJ whole genome shotgun (WGS) entry which is preliminary data.</text>
</comment>
<name>A0AAN7W9C5_9PEZI</name>
<feature type="coiled-coil region" evidence="1">
    <location>
        <begin position="194"/>
        <end position="254"/>
    </location>
</feature>
<evidence type="ECO:0000313" key="2">
    <source>
        <dbReference type="EMBL" id="KAK5697379.1"/>
    </source>
</evidence>
<dbReference type="EMBL" id="JAVRQU010000011">
    <property type="protein sequence ID" value="KAK5697379.1"/>
    <property type="molecule type" value="Genomic_DNA"/>
</dbReference>
<evidence type="ECO:0000256" key="1">
    <source>
        <dbReference type="SAM" id="Coils"/>
    </source>
</evidence>
<dbReference type="AlphaFoldDB" id="A0AAN7W9C5"/>
<accession>A0AAN7W9C5</accession>
<sequence>MPSPRSDDVYDNPALDDEQAFRDAEKPSGGFALTDVLEGEERWGPVHIDFTPATAEDMAAVRLSDAASKELQQARVWDDTFQNLCGYVLDADDSLQTPSILGSLRADLEFTGRVEPYVCEGIYEEDLSRGLAGYQAGYTIYTLALHPELRYEPVEGENLLSLLPMLKINEQSADGLLKDNADVLNASQAALDVVNQLQKAYKSLHKEMTEWMETNAIVRIDLATKRCRAIGRTAEKVIRVAEQLYQDYEQYEKRGEIDATQLDRLPQLEAYLREVTKVAVFIHLDTERERERRYENGASNSGVGD</sequence>